<dbReference type="PIRSF" id="PIRSF006806">
    <property type="entry name" value="FTHF_cligase"/>
    <property type="match status" value="1"/>
</dbReference>
<organism evidence="6 7">
    <name type="scientific">Bacteroides xylanisolvens</name>
    <dbReference type="NCBI Taxonomy" id="371601"/>
    <lineage>
        <taxon>Bacteria</taxon>
        <taxon>Pseudomonadati</taxon>
        <taxon>Bacteroidota</taxon>
        <taxon>Bacteroidia</taxon>
        <taxon>Bacteroidales</taxon>
        <taxon>Bacteroidaceae</taxon>
        <taxon>Bacteroides</taxon>
    </lineage>
</organism>
<dbReference type="Pfam" id="PF01812">
    <property type="entry name" value="5-FTHF_cyc-lig"/>
    <property type="match status" value="1"/>
</dbReference>
<feature type="binding site" evidence="4">
    <location>
        <begin position="4"/>
        <end position="8"/>
    </location>
    <ligand>
        <name>ATP</name>
        <dbReference type="ChEBI" id="CHEBI:30616"/>
    </ligand>
</feature>
<dbReference type="InterPro" id="IPR002698">
    <property type="entry name" value="FTHF_cligase"/>
</dbReference>
<dbReference type="NCBIfam" id="TIGR02727">
    <property type="entry name" value="MTHFS_bact"/>
    <property type="match status" value="1"/>
</dbReference>
<keyword evidence="6" id="KW-0436">Ligase</keyword>
<keyword evidence="5" id="KW-0460">Magnesium</keyword>
<dbReference type="InterPro" id="IPR037171">
    <property type="entry name" value="NagB/RpiA_transferase-like"/>
</dbReference>
<evidence type="ECO:0000313" key="6">
    <source>
        <dbReference type="EMBL" id="RGK66774.1"/>
    </source>
</evidence>
<evidence type="ECO:0000256" key="5">
    <source>
        <dbReference type="RuleBase" id="RU361279"/>
    </source>
</evidence>
<dbReference type="GO" id="GO:0009396">
    <property type="term" value="P:folic acid-containing compound biosynthetic process"/>
    <property type="evidence" value="ECO:0007669"/>
    <property type="project" value="TreeGrafter"/>
</dbReference>
<comment type="similarity">
    <text evidence="1 5">Belongs to the 5-formyltetrahydrofolate cyclo-ligase family.</text>
</comment>
<protein>
    <recommendedName>
        <fullName evidence="5">5-formyltetrahydrofolate cyclo-ligase</fullName>
        <ecNumber evidence="5">6.3.3.2</ecNumber>
    </recommendedName>
</protein>
<dbReference type="InterPro" id="IPR024185">
    <property type="entry name" value="FTHF_cligase-like_sf"/>
</dbReference>
<comment type="catalytic activity">
    <reaction evidence="5">
        <text>(6S)-5-formyl-5,6,7,8-tetrahydrofolate + ATP = (6R)-5,10-methenyltetrahydrofolate + ADP + phosphate</text>
        <dbReference type="Rhea" id="RHEA:10488"/>
        <dbReference type="ChEBI" id="CHEBI:30616"/>
        <dbReference type="ChEBI" id="CHEBI:43474"/>
        <dbReference type="ChEBI" id="CHEBI:57455"/>
        <dbReference type="ChEBI" id="CHEBI:57457"/>
        <dbReference type="ChEBI" id="CHEBI:456216"/>
        <dbReference type="EC" id="6.3.3.2"/>
    </reaction>
</comment>
<evidence type="ECO:0000256" key="4">
    <source>
        <dbReference type="PIRSR" id="PIRSR006806-1"/>
    </source>
</evidence>
<sequence>MERKKELRKRIALLKTQHADSTMRKLQSANILTALEAHPAFRAANTVLLYHSLNDEVDTHEFIRKWSNKKRILLPVVVGDDLELRVYTRPENMSICGVYGIEEPTGEAFTDYAAIDFIVVPGVAFDAKGNRLGRGKGYYDRLLPRIPSAYKAGICFPFQLVEEVPAESFDVRMDIIITINEDELSHPYHPLPSCDRE</sequence>
<proteinExistence type="inferred from homology"/>
<feature type="binding site" evidence="4">
    <location>
        <begin position="131"/>
        <end position="139"/>
    </location>
    <ligand>
        <name>ATP</name>
        <dbReference type="ChEBI" id="CHEBI:30616"/>
    </ligand>
</feature>
<feature type="binding site" evidence="4">
    <location>
        <position position="56"/>
    </location>
    <ligand>
        <name>substrate</name>
    </ligand>
</feature>
<comment type="cofactor">
    <cofactor evidence="5">
        <name>Mg(2+)</name>
        <dbReference type="ChEBI" id="CHEBI:18420"/>
    </cofactor>
</comment>
<dbReference type="GO" id="GO:0035999">
    <property type="term" value="P:tetrahydrofolate interconversion"/>
    <property type="evidence" value="ECO:0007669"/>
    <property type="project" value="TreeGrafter"/>
</dbReference>
<evidence type="ECO:0000313" key="7">
    <source>
        <dbReference type="Proteomes" id="UP000261210"/>
    </source>
</evidence>
<keyword evidence="3 4" id="KW-0067">ATP-binding</keyword>
<name>A0A3E4NNY3_9BACE</name>
<dbReference type="EMBL" id="QSQU01000003">
    <property type="protein sequence ID" value="RGK66774.1"/>
    <property type="molecule type" value="Genomic_DNA"/>
</dbReference>
<reference evidence="6 7" key="1">
    <citation type="submission" date="2018-08" db="EMBL/GenBank/DDBJ databases">
        <title>A genome reference for cultivated species of the human gut microbiota.</title>
        <authorList>
            <person name="Zou Y."/>
            <person name="Xue W."/>
            <person name="Luo G."/>
        </authorList>
    </citation>
    <scope>NUCLEOTIDE SEQUENCE [LARGE SCALE GENOMIC DNA]</scope>
    <source>
        <strain evidence="6 7">TF10-34</strain>
    </source>
</reference>
<gene>
    <name evidence="6" type="ORF">DXD03_02555</name>
</gene>
<keyword evidence="5" id="KW-0479">Metal-binding</keyword>
<keyword evidence="2 4" id="KW-0547">Nucleotide-binding</keyword>
<accession>A0A3E4NNY3</accession>
<comment type="caution">
    <text evidence="6">The sequence shown here is derived from an EMBL/GenBank/DDBJ whole genome shotgun (WGS) entry which is preliminary data.</text>
</comment>
<dbReference type="Gene3D" id="3.40.50.10420">
    <property type="entry name" value="NagB/RpiA/CoA transferase-like"/>
    <property type="match status" value="1"/>
</dbReference>
<evidence type="ECO:0000256" key="2">
    <source>
        <dbReference type="ARBA" id="ARBA00022741"/>
    </source>
</evidence>
<dbReference type="PANTHER" id="PTHR23407:SF1">
    <property type="entry name" value="5-FORMYLTETRAHYDROFOLATE CYCLO-LIGASE"/>
    <property type="match status" value="1"/>
</dbReference>
<dbReference type="SUPFAM" id="SSF100950">
    <property type="entry name" value="NagB/RpiA/CoA transferase-like"/>
    <property type="match status" value="1"/>
</dbReference>
<evidence type="ECO:0000256" key="1">
    <source>
        <dbReference type="ARBA" id="ARBA00010638"/>
    </source>
</evidence>
<dbReference type="GO" id="GO:0005524">
    <property type="term" value="F:ATP binding"/>
    <property type="evidence" value="ECO:0007669"/>
    <property type="project" value="UniProtKB-KW"/>
</dbReference>
<dbReference type="GO" id="GO:0046872">
    <property type="term" value="F:metal ion binding"/>
    <property type="evidence" value="ECO:0007669"/>
    <property type="project" value="UniProtKB-KW"/>
</dbReference>
<dbReference type="PANTHER" id="PTHR23407">
    <property type="entry name" value="ATPASE INHIBITOR/5-FORMYLTETRAHYDROFOLATE CYCLO-LIGASE"/>
    <property type="match status" value="1"/>
</dbReference>
<dbReference type="Proteomes" id="UP000261210">
    <property type="component" value="Unassembled WGS sequence"/>
</dbReference>
<evidence type="ECO:0000256" key="3">
    <source>
        <dbReference type="ARBA" id="ARBA00022840"/>
    </source>
</evidence>
<dbReference type="GO" id="GO:0030272">
    <property type="term" value="F:5-formyltetrahydrofolate cyclo-ligase activity"/>
    <property type="evidence" value="ECO:0007669"/>
    <property type="project" value="UniProtKB-EC"/>
</dbReference>
<dbReference type="EC" id="6.3.3.2" evidence="5"/>
<dbReference type="AlphaFoldDB" id="A0A3E4NNY3"/>